<protein>
    <recommendedName>
        <fullName evidence="5">Pentatricopeptide repeat-containing protein</fullName>
    </recommendedName>
</protein>
<comment type="caution">
    <text evidence="3">The sequence shown here is derived from an EMBL/GenBank/DDBJ whole genome shotgun (WGS) entry which is preliminary data.</text>
</comment>
<dbReference type="PANTHER" id="PTHR47932">
    <property type="entry name" value="ATPASE EXPRESSION PROTEIN 3"/>
    <property type="match status" value="1"/>
</dbReference>
<evidence type="ECO:0000256" key="2">
    <source>
        <dbReference type="SAM" id="MobiDB-lite"/>
    </source>
</evidence>
<reference evidence="3" key="1">
    <citation type="submission" date="2022-07" db="EMBL/GenBank/DDBJ databases">
        <title>Genome Sequence of Physisporinus lineatus.</title>
        <authorList>
            <person name="Buettner E."/>
        </authorList>
    </citation>
    <scope>NUCLEOTIDE SEQUENCE</scope>
    <source>
        <strain evidence="3">VT162</strain>
    </source>
</reference>
<keyword evidence="4" id="KW-1185">Reference proteome</keyword>
<proteinExistence type="predicted"/>
<feature type="region of interest" description="Disordered" evidence="2">
    <location>
        <begin position="178"/>
        <end position="202"/>
    </location>
</feature>
<dbReference type="Proteomes" id="UP001212997">
    <property type="component" value="Unassembled WGS sequence"/>
</dbReference>
<dbReference type="EMBL" id="JANAWD010000658">
    <property type="protein sequence ID" value="KAJ3476871.1"/>
    <property type="molecule type" value="Genomic_DNA"/>
</dbReference>
<evidence type="ECO:0000313" key="4">
    <source>
        <dbReference type="Proteomes" id="UP001212997"/>
    </source>
</evidence>
<dbReference type="PANTHER" id="PTHR47932:SF44">
    <property type="entry name" value="MIOREX COMPLEX COMPONENT 1"/>
    <property type="match status" value="1"/>
</dbReference>
<dbReference type="AlphaFoldDB" id="A0AAD5UXC1"/>
<dbReference type="Gene3D" id="1.25.40.10">
    <property type="entry name" value="Tetratricopeptide repeat domain"/>
    <property type="match status" value="1"/>
</dbReference>
<evidence type="ECO:0000256" key="1">
    <source>
        <dbReference type="ARBA" id="ARBA00022737"/>
    </source>
</evidence>
<keyword evidence="1" id="KW-0677">Repeat</keyword>
<dbReference type="InterPro" id="IPR011990">
    <property type="entry name" value="TPR-like_helical_dom_sf"/>
</dbReference>
<accession>A0AAD5UXC1</accession>
<evidence type="ECO:0008006" key="5">
    <source>
        <dbReference type="Google" id="ProtNLM"/>
    </source>
</evidence>
<organism evidence="3 4">
    <name type="scientific">Meripilus lineatus</name>
    <dbReference type="NCBI Taxonomy" id="2056292"/>
    <lineage>
        <taxon>Eukaryota</taxon>
        <taxon>Fungi</taxon>
        <taxon>Dikarya</taxon>
        <taxon>Basidiomycota</taxon>
        <taxon>Agaricomycotina</taxon>
        <taxon>Agaricomycetes</taxon>
        <taxon>Polyporales</taxon>
        <taxon>Meripilaceae</taxon>
        <taxon>Meripilus</taxon>
    </lineage>
</organism>
<gene>
    <name evidence="3" type="ORF">NLI96_g10857</name>
</gene>
<evidence type="ECO:0000313" key="3">
    <source>
        <dbReference type="EMBL" id="KAJ3476871.1"/>
    </source>
</evidence>
<sequence>MFNPIVSRRRLFAYMATPSSPDPQAHELLANRGPSSGSVSDKPSFVAQDAGSLPIRPMTSAQMSRAAAEAVRLCSNDGQFTPALFVVNSLHRSTKKDAMLHTYPEPLHPSDKDMEPIDFGQPVSPRLSAHCLLHALIRAGHTTRATRLSSFMMHQGIRVRTASNEAIISALCGTQSPSSQTFRLQHPPPRIDTLRPSLRSSNPNTQAAIRITQFARRFGQSRTSKMYSTIISTCIMQGEIIVASLLFVLLVKDWQARSNSVPQEPAHEEQSSQSRRSASGLPAVPYPSTQLRALILRDVEKSYSNILIDPGGEPHFQDSLQALANLASLVEEGLVHTSSISHLIRALYSCPKGDHQVWISRGETRKLVKAYPYFQRVLMRILGSFKGTSQHALKLPRLDTRSYNTLLSYSLRHRLSPALASEVLDHMLTVRKPPLEPDIVTLNILLRSSTLLRKRGIVEGTLATIFEQNHPIPPPDPTGKTKDVEPMISEEHHAGAPFQNHRPSSFILALQGLRTQRFTTPDLAMSAFATLRADSYTLVSYISHLVSTGQPHLVGDLLFHFLPELNIIDHPANGSQSNTLRKANREACLKRSVAFGPQFFAVVLNALVKAGRTGLAERVWILANTAQRASWVPGFVPDVKPWALSIHAYTSMMQCYASEATTGVPRLFRGKLPREQSAWIPRSKQHVRGWARYVLKSQGSPRPSNRSTAGRRMGLLLFRSMIDGGRDIYKSLRALDQIIADNPSLRLNAPLPDARFFNAALDLFSRWPGMIARAPRGSRSRWERRFRISNRIFEQRGEVQRNWSPELQEIASAMVASKYTIPIGFRHLFIGRWFYGVQPHSEKRIRINQAPYAFPPPRYRFRPHGLPTHKTRGLPIKRHRCTRRRRNIRM</sequence>
<feature type="region of interest" description="Disordered" evidence="2">
    <location>
        <begin position="261"/>
        <end position="282"/>
    </location>
</feature>
<feature type="region of interest" description="Disordered" evidence="2">
    <location>
        <begin position="22"/>
        <end position="43"/>
    </location>
</feature>
<name>A0AAD5UXC1_9APHY</name>